<dbReference type="AlphaFoldDB" id="A0A1F5ZPE0"/>
<reference evidence="1 2" key="1">
    <citation type="journal article" date="2016" name="Nat. Commun.">
        <title>Thousands of microbial genomes shed light on interconnected biogeochemical processes in an aquifer system.</title>
        <authorList>
            <person name="Anantharaman K."/>
            <person name="Brown C.T."/>
            <person name="Hug L.A."/>
            <person name="Sharon I."/>
            <person name="Castelle C.J."/>
            <person name="Probst A.J."/>
            <person name="Thomas B.C."/>
            <person name="Singh A."/>
            <person name="Wilkins M.J."/>
            <person name="Karaoz U."/>
            <person name="Brodie E.L."/>
            <person name="Williams K.H."/>
            <person name="Hubbard S.S."/>
            <person name="Banfield J.F."/>
        </authorList>
    </citation>
    <scope>NUCLEOTIDE SEQUENCE [LARGE SCALE GENOMIC DNA]</scope>
</reference>
<dbReference type="EMBL" id="MFJE01000020">
    <property type="protein sequence ID" value="OGG14366.1"/>
    <property type="molecule type" value="Genomic_DNA"/>
</dbReference>
<dbReference type="Gene3D" id="3.10.310.10">
    <property type="entry name" value="Diaminopimelate Epimerase, Chain A, domain 1"/>
    <property type="match status" value="1"/>
</dbReference>
<accession>A0A1F5ZPE0</accession>
<sequence length="315" mass="35457">MSNNNYSLNITDIFKVNGGPSPVAVFEKPIGESNDSAYQSILKNTYRAGFKITKIAQIDFCKNSVLFTSIQVINKGKHTLFDTSGNCGNSMSASIYYAYRHLFIPQTKVVLKSAKSDFSISAWNYFEKDNNASFNLHIDSLENFKLDKSQISNRTTRFGDKQIPYTLINIANPYIILPAERFGVNDVVRMTSSTEDSLITLLSQIRKHIIQVSQLPLDSEFPKVAIVSQKNESIQARTIYLNKFHPGLPLTGVINLIIAYYSGAHVYSSFGKNKKVIEVFSPSGPVKVYTEFSDDKTKISSLDILDRKVRYITRI</sequence>
<protein>
    <recommendedName>
        <fullName evidence="3">PrpF protein</fullName>
    </recommendedName>
</protein>
<evidence type="ECO:0000313" key="1">
    <source>
        <dbReference type="EMBL" id="OGG14366.1"/>
    </source>
</evidence>
<evidence type="ECO:0008006" key="3">
    <source>
        <dbReference type="Google" id="ProtNLM"/>
    </source>
</evidence>
<organism evidence="1 2">
    <name type="scientific">Candidatus Gottesmanbacteria bacterium RIFCSPHIGHO2_01_FULL_39_10</name>
    <dbReference type="NCBI Taxonomy" id="1798375"/>
    <lineage>
        <taxon>Bacteria</taxon>
        <taxon>Candidatus Gottesmaniibacteriota</taxon>
    </lineage>
</organism>
<dbReference type="Proteomes" id="UP000177383">
    <property type="component" value="Unassembled WGS sequence"/>
</dbReference>
<gene>
    <name evidence="1" type="ORF">A2773_02925</name>
</gene>
<proteinExistence type="predicted"/>
<name>A0A1F5ZPE0_9BACT</name>
<comment type="caution">
    <text evidence="1">The sequence shown here is derived from an EMBL/GenBank/DDBJ whole genome shotgun (WGS) entry which is preliminary data.</text>
</comment>
<dbReference type="SUPFAM" id="SSF54506">
    <property type="entry name" value="Diaminopimelate epimerase-like"/>
    <property type="match status" value="1"/>
</dbReference>
<dbReference type="STRING" id="1798375.A2773_02925"/>
<evidence type="ECO:0000313" key="2">
    <source>
        <dbReference type="Proteomes" id="UP000177383"/>
    </source>
</evidence>